<proteinExistence type="predicted"/>
<dbReference type="RefSeq" id="WP_090481236.1">
    <property type="nucleotide sequence ID" value="NZ_FOWZ01000003.1"/>
</dbReference>
<keyword evidence="1 2" id="KW-0597">Phosphoprotein</keyword>
<dbReference type="InterPro" id="IPR011006">
    <property type="entry name" value="CheY-like_superfamily"/>
</dbReference>
<dbReference type="Gene3D" id="3.40.50.2300">
    <property type="match status" value="1"/>
</dbReference>
<dbReference type="Proteomes" id="UP000199331">
    <property type="component" value="Unassembled WGS sequence"/>
</dbReference>
<reference evidence="5" key="1">
    <citation type="submission" date="2016-10" db="EMBL/GenBank/DDBJ databases">
        <authorList>
            <person name="Varghese N."/>
            <person name="Submissions S."/>
        </authorList>
    </citation>
    <scope>NUCLEOTIDE SEQUENCE [LARGE SCALE GENOMIC DNA]</scope>
    <source>
        <strain evidence="5">CGMCC 1.7715</strain>
    </source>
</reference>
<sequence>MTGRFKILIVEDEAFICMDLVDLFEDAGFETLEAFHAEEAFKIMADSRDGIDLLLTDINLGQGPDGWDVARKSRELLGELPIIFVSEDSQCDWEKQYISKSVMFAKPVQGKDLLEAVNAAIK</sequence>
<dbReference type="GO" id="GO:0000160">
    <property type="term" value="P:phosphorelay signal transduction system"/>
    <property type="evidence" value="ECO:0007669"/>
    <property type="project" value="InterPro"/>
</dbReference>
<dbReference type="AlphaFoldDB" id="A0A1I5NWG3"/>
<keyword evidence="5" id="KW-1185">Reference proteome</keyword>
<evidence type="ECO:0000313" key="5">
    <source>
        <dbReference type="Proteomes" id="UP000199331"/>
    </source>
</evidence>
<organism evidence="4 5">
    <name type="scientific">Qipengyuania nanhaisediminis</name>
    <dbReference type="NCBI Taxonomy" id="604088"/>
    <lineage>
        <taxon>Bacteria</taxon>
        <taxon>Pseudomonadati</taxon>
        <taxon>Pseudomonadota</taxon>
        <taxon>Alphaproteobacteria</taxon>
        <taxon>Sphingomonadales</taxon>
        <taxon>Erythrobacteraceae</taxon>
        <taxon>Qipengyuania</taxon>
    </lineage>
</organism>
<dbReference type="PANTHER" id="PTHR44591">
    <property type="entry name" value="STRESS RESPONSE REGULATOR PROTEIN 1"/>
    <property type="match status" value="1"/>
</dbReference>
<dbReference type="InterPro" id="IPR001789">
    <property type="entry name" value="Sig_transdc_resp-reg_receiver"/>
</dbReference>
<feature type="domain" description="Response regulatory" evidence="3">
    <location>
        <begin position="6"/>
        <end position="121"/>
    </location>
</feature>
<accession>A0A1I5NWG3</accession>
<dbReference type="SMART" id="SM00448">
    <property type="entry name" value="REC"/>
    <property type="match status" value="1"/>
</dbReference>
<dbReference type="SUPFAM" id="SSF52172">
    <property type="entry name" value="CheY-like"/>
    <property type="match status" value="1"/>
</dbReference>
<protein>
    <submittedName>
        <fullName evidence="4">CheY chemotaxis protein or a CheY-like REC (Receiver) domain</fullName>
    </submittedName>
</protein>
<evidence type="ECO:0000256" key="2">
    <source>
        <dbReference type="PROSITE-ProRule" id="PRU00169"/>
    </source>
</evidence>
<dbReference type="PANTHER" id="PTHR44591:SF21">
    <property type="entry name" value="TWO-COMPONENT RESPONSE REGULATOR"/>
    <property type="match status" value="1"/>
</dbReference>
<evidence type="ECO:0000259" key="3">
    <source>
        <dbReference type="PROSITE" id="PS50110"/>
    </source>
</evidence>
<dbReference type="Pfam" id="PF00072">
    <property type="entry name" value="Response_reg"/>
    <property type="match status" value="1"/>
</dbReference>
<dbReference type="PROSITE" id="PS50110">
    <property type="entry name" value="RESPONSE_REGULATORY"/>
    <property type="match status" value="1"/>
</dbReference>
<name>A0A1I5NWG3_9SPHN</name>
<dbReference type="STRING" id="604088.SAMN04488060_2144"/>
<dbReference type="InterPro" id="IPR050595">
    <property type="entry name" value="Bact_response_regulator"/>
</dbReference>
<dbReference type="EMBL" id="FOWZ01000003">
    <property type="protein sequence ID" value="SFP26129.1"/>
    <property type="molecule type" value="Genomic_DNA"/>
</dbReference>
<evidence type="ECO:0000256" key="1">
    <source>
        <dbReference type="ARBA" id="ARBA00022553"/>
    </source>
</evidence>
<evidence type="ECO:0000313" key="4">
    <source>
        <dbReference type="EMBL" id="SFP26129.1"/>
    </source>
</evidence>
<feature type="modified residue" description="4-aspartylphosphate" evidence="2">
    <location>
        <position position="57"/>
    </location>
</feature>
<gene>
    <name evidence="4" type="ORF">SAMN04488060_2144</name>
</gene>